<accession>A0A0E9Q775</accession>
<reference evidence="1" key="2">
    <citation type="journal article" date="2015" name="Fish Shellfish Immunol.">
        <title>Early steps in the European eel (Anguilla anguilla)-Vibrio vulnificus interaction in the gills: Role of the RtxA13 toxin.</title>
        <authorList>
            <person name="Callol A."/>
            <person name="Pajuelo D."/>
            <person name="Ebbesson L."/>
            <person name="Teles M."/>
            <person name="MacKenzie S."/>
            <person name="Amaro C."/>
        </authorList>
    </citation>
    <scope>NUCLEOTIDE SEQUENCE</scope>
</reference>
<dbReference type="AlphaFoldDB" id="A0A0E9Q775"/>
<evidence type="ECO:0000313" key="1">
    <source>
        <dbReference type="EMBL" id="JAH12200.1"/>
    </source>
</evidence>
<dbReference type="EMBL" id="GBXM01096377">
    <property type="protein sequence ID" value="JAH12200.1"/>
    <property type="molecule type" value="Transcribed_RNA"/>
</dbReference>
<name>A0A0E9Q775_ANGAN</name>
<sequence length="27" mass="3190">MGLQMQLSISHLEEKNVVKNKNLFEMQ</sequence>
<organism evidence="1">
    <name type="scientific">Anguilla anguilla</name>
    <name type="common">European freshwater eel</name>
    <name type="synonym">Muraena anguilla</name>
    <dbReference type="NCBI Taxonomy" id="7936"/>
    <lineage>
        <taxon>Eukaryota</taxon>
        <taxon>Metazoa</taxon>
        <taxon>Chordata</taxon>
        <taxon>Craniata</taxon>
        <taxon>Vertebrata</taxon>
        <taxon>Euteleostomi</taxon>
        <taxon>Actinopterygii</taxon>
        <taxon>Neopterygii</taxon>
        <taxon>Teleostei</taxon>
        <taxon>Anguilliformes</taxon>
        <taxon>Anguillidae</taxon>
        <taxon>Anguilla</taxon>
    </lineage>
</organism>
<protein>
    <submittedName>
        <fullName evidence="1">Uncharacterized protein</fullName>
    </submittedName>
</protein>
<reference evidence="1" key="1">
    <citation type="submission" date="2014-11" db="EMBL/GenBank/DDBJ databases">
        <authorList>
            <person name="Amaro Gonzalez C."/>
        </authorList>
    </citation>
    <scope>NUCLEOTIDE SEQUENCE</scope>
</reference>
<proteinExistence type="predicted"/>